<reference evidence="2 3" key="1">
    <citation type="submission" date="2023-10" db="EMBL/GenBank/DDBJ databases">
        <title>Genome-Wide Identification Analysis in wild type Solanum Pinnatisectum Reveals Some Genes Defensing Phytophthora Infestans.</title>
        <authorList>
            <person name="Sun C."/>
        </authorList>
    </citation>
    <scope>NUCLEOTIDE SEQUENCE [LARGE SCALE GENOMIC DNA]</scope>
    <source>
        <strain evidence="2">LQN</strain>
        <tissue evidence="2">Leaf</tissue>
    </source>
</reference>
<accession>A0AAV9KRS3</accession>
<sequence>MNIPKHSFICWIVMHRRLLTRDRPAKMGIYQDKECLLCGSKPESINHLFFETNIEGLWRRITRRAKGKISRSLIKAVLAALTYHIWQARNGALWNEAVTSPGKILKMIKEESRSRITASNNKDADWINNLFN</sequence>
<evidence type="ECO:0000259" key="1">
    <source>
        <dbReference type="Pfam" id="PF13966"/>
    </source>
</evidence>
<dbReference type="InterPro" id="IPR026960">
    <property type="entry name" value="RVT-Znf"/>
</dbReference>
<feature type="domain" description="Reverse transcriptase zinc-binding" evidence="1">
    <location>
        <begin position="3"/>
        <end position="55"/>
    </location>
</feature>
<keyword evidence="3" id="KW-1185">Reference proteome</keyword>
<dbReference type="PANTHER" id="PTHR33116:SF84">
    <property type="entry name" value="RNA-DIRECTED DNA POLYMERASE"/>
    <property type="match status" value="1"/>
</dbReference>
<evidence type="ECO:0000313" key="3">
    <source>
        <dbReference type="Proteomes" id="UP001311915"/>
    </source>
</evidence>
<protein>
    <recommendedName>
        <fullName evidence="1">Reverse transcriptase zinc-binding domain-containing protein</fullName>
    </recommendedName>
</protein>
<dbReference type="EMBL" id="JAWPEI010000009">
    <property type="protein sequence ID" value="KAK4715663.1"/>
    <property type="molecule type" value="Genomic_DNA"/>
</dbReference>
<dbReference type="PANTHER" id="PTHR33116">
    <property type="entry name" value="REVERSE TRANSCRIPTASE ZINC-BINDING DOMAIN-CONTAINING PROTEIN-RELATED-RELATED"/>
    <property type="match status" value="1"/>
</dbReference>
<comment type="caution">
    <text evidence="2">The sequence shown here is derived from an EMBL/GenBank/DDBJ whole genome shotgun (WGS) entry which is preliminary data.</text>
</comment>
<dbReference type="AlphaFoldDB" id="A0AAV9KRS3"/>
<evidence type="ECO:0000313" key="2">
    <source>
        <dbReference type="EMBL" id="KAK4715663.1"/>
    </source>
</evidence>
<dbReference type="Proteomes" id="UP001311915">
    <property type="component" value="Unassembled WGS sequence"/>
</dbReference>
<organism evidence="2 3">
    <name type="scientific">Solanum pinnatisectum</name>
    <name type="common">tansyleaf nightshade</name>
    <dbReference type="NCBI Taxonomy" id="50273"/>
    <lineage>
        <taxon>Eukaryota</taxon>
        <taxon>Viridiplantae</taxon>
        <taxon>Streptophyta</taxon>
        <taxon>Embryophyta</taxon>
        <taxon>Tracheophyta</taxon>
        <taxon>Spermatophyta</taxon>
        <taxon>Magnoliopsida</taxon>
        <taxon>eudicotyledons</taxon>
        <taxon>Gunneridae</taxon>
        <taxon>Pentapetalae</taxon>
        <taxon>asterids</taxon>
        <taxon>lamiids</taxon>
        <taxon>Solanales</taxon>
        <taxon>Solanaceae</taxon>
        <taxon>Solanoideae</taxon>
        <taxon>Solaneae</taxon>
        <taxon>Solanum</taxon>
    </lineage>
</organism>
<name>A0AAV9KRS3_9SOLN</name>
<proteinExistence type="predicted"/>
<gene>
    <name evidence="2" type="ORF">R3W88_014001</name>
</gene>
<dbReference type="Pfam" id="PF13966">
    <property type="entry name" value="zf-RVT"/>
    <property type="match status" value="1"/>
</dbReference>